<keyword evidence="13" id="KW-0732">Signal</keyword>
<dbReference type="GO" id="GO:0006508">
    <property type="term" value="P:proteolysis"/>
    <property type="evidence" value="ECO:0007669"/>
    <property type="project" value="UniProtKB-KW"/>
</dbReference>
<evidence type="ECO:0000256" key="10">
    <source>
        <dbReference type="ARBA" id="ARBA00023145"/>
    </source>
</evidence>
<dbReference type="InterPro" id="IPR000209">
    <property type="entry name" value="Peptidase_S8/S53_dom"/>
</dbReference>
<dbReference type="SMART" id="SM00944">
    <property type="entry name" value="Pro-kuma_activ"/>
    <property type="match status" value="1"/>
</dbReference>
<evidence type="ECO:0000256" key="4">
    <source>
        <dbReference type="ARBA" id="ARBA00012462"/>
    </source>
</evidence>
<feature type="signal peptide" evidence="13">
    <location>
        <begin position="1"/>
        <end position="22"/>
    </location>
</feature>
<dbReference type="GO" id="GO:0005576">
    <property type="term" value="C:extracellular region"/>
    <property type="evidence" value="ECO:0007669"/>
    <property type="project" value="UniProtKB-SubCell"/>
</dbReference>
<comment type="subcellular location">
    <subcellularLocation>
        <location evidence="3">Secreted</location>
        <location evidence="3">Extracellular space</location>
    </subcellularLocation>
</comment>
<evidence type="ECO:0000256" key="1">
    <source>
        <dbReference type="ARBA" id="ARBA00001910"/>
    </source>
</evidence>
<accession>A0A316U0D5</accession>
<dbReference type="PANTHER" id="PTHR14218">
    <property type="entry name" value="PROTEASE S8 TRIPEPTIDYL PEPTIDASE I CLN2"/>
    <property type="match status" value="1"/>
</dbReference>
<keyword evidence="9 11" id="KW-0106">Calcium</keyword>
<proteinExistence type="predicted"/>
<dbReference type="InterPro" id="IPR036852">
    <property type="entry name" value="Peptidase_S8/S53_dom_sf"/>
</dbReference>
<keyword evidence="6 11" id="KW-0479">Metal-binding</keyword>
<dbReference type="AlphaFoldDB" id="A0A316U0D5"/>
<evidence type="ECO:0000256" key="12">
    <source>
        <dbReference type="SAM" id="MobiDB-lite"/>
    </source>
</evidence>
<gene>
    <name evidence="15" type="ORF">BCV69DRAFT_314558</name>
</gene>
<organism evidence="15 16">
    <name type="scientific">Pseudomicrostroma glucosiphilum</name>
    <dbReference type="NCBI Taxonomy" id="1684307"/>
    <lineage>
        <taxon>Eukaryota</taxon>
        <taxon>Fungi</taxon>
        <taxon>Dikarya</taxon>
        <taxon>Basidiomycota</taxon>
        <taxon>Ustilaginomycotina</taxon>
        <taxon>Exobasidiomycetes</taxon>
        <taxon>Microstromatales</taxon>
        <taxon>Microstromatales incertae sedis</taxon>
        <taxon>Pseudomicrostroma</taxon>
    </lineage>
</organism>
<evidence type="ECO:0000256" key="13">
    <source>
        <dbReference type="SAM" id="SignalP"/>
    </source>
</evidence>
<feature type="binding site" evidence="11">
    <location>
        <position position="698"/>
    </location>
    <ligand>
        <name>Ca(2+)</name>
        <dbReference type="ChEBI" id="CHEBI:29108"/>
    </ligand>
</feature>
<dbReference type="Pfam" id="PF00082">
    <property type="entry name" value="Peptidase_S8"/>
    <property type="match status" value="1"/>
</dbReference>
<protein>
    <recommendedName>
        <fullName evidence="4">tripeptidyl-peptidase II</fullName>
        <ecNumber evidence="4">3.4.14.10</ecNumber>
    </recommendedName>
</protein>
<comment type="function">
    <text evidence="2">Secreted tripeptidyl-peptidase which degrades proteins at acidic pHs and is involved in virulence.</text>
</comment>
<feature type="binding site" evidence="11">
    <location>
        <position position="673"/>
    </location>
    <ligand>
        <name>Ca(2+)</name>
        <dbReference type="ChEBI" id="CHEBI:29108"/>
    </ligand>
</feature>
<dbReference type="PROSITE" id="PS51695">
    <property type="entry name" value="SEDOLISIN"/>
    <property type="match status" value="1"/>
</dbReference>
<sequence length="718" mass="76893">MLLPSSLLLSALLFFTSPDVDAKLHKRNVPLATETWVKRDVAAAEAPVTFSLALTGENFHELEARMMSISKERGNWLKRDELAYYTRPSELAKRHVEEFLASGGVARDEIAYSAHEDVVTVRSNVGTVARLFNTRMHDYEHAPSGEIFTRALHYELPDHLDEHVLHVRGVSDFVKAEPRRGAGAFEGGNKLPQMKKVVSSSTHKTTSTKKATSTSTKKATSTSSKKSTSTSSKKSTPIKQATSSVKTTSSTKKATSTTKPATSSTKKTTSSSTKKTSVCTNKAAVCTSSAKTTSTTTKKATSTSTKKASTTSKTTSTLKTYYASDLSYPTGLSSPHEYPAGCIDTNASFACITRMYGTDVYTPTKDIESLAVVNYGAWQNESVLSFNSLHQPKAPAGYIPNQAYLGDPDGLWDANITVDDGEAILDIECAIGVAYGLNITAYQSSVDYTGTVEALINLPDADRPGVVSMSYGLQENDVDKSYAVDFCQQAQILTALGTTFVVATGDNGVSINNSTTCPPFASDMMSSCPYVVGVGGTANFNPERAGYEPSLPELYNGWSSGGFSRYFDTPSYQNASVTNYLAVTNNSWSEYYNGKGRGFPDVAAYGQSINTVQKTVNGVYMYLAGGTSASSPIFASVLALVNAKCAEAGKGRVGWMQPTMYAAADAGNTALNDITKGGSYWCGDYERAPGFSCEAGWDPATGLGTPYFQKLVDIFGCS</sequence>
<dbReference type="OrthoDB" id="409122at2759"/>
<evidence type="ECO:0000256" key="9">
    <source>
        <dbReference type="ARBA" id="ARBA00022837"/>
    </source>
</evidence>
<evidence type="ECO:0000256" key="5">
    <source>
        <dbReference type="ARBA" id="ARBA00022670"/>
    </source>
</evidence>
<dbReference type="Gene3D" id="3.40.50.200">
    <property type="entry name" value="Peptidase S8/S53 domain"/>
    <property type="match status" value="1"/>
</dbReference>
<evidence type="ECO:0000256" key="3">
    <source>
        <dbReference type="ARBA" id="ARBA00004239"/>
    </source>
</evidence>
<evidence type="ECO:0000256" key="2">
    <source>
        <dbReference type="ARBA" id="ARBA00002451"/>
    </source>
</evidence>
<name>A0A316U0D5_9BASI</name>
<evidence type="ECO:0000256" key="11">
    <source>
        <dbReference type="PROSITE-ProRule" id="PRU01032"/>
    </source>
</evidence>
<evidence type="ECO:0000313" key="15">
    <source>
        <dbReference type="EMBL" id="PWN18680.1"/>
    </source>
</evidence>
<keyword evidence="5 11" id="KW-0645">Protease</keyword>
<dbReference type="SUPFAM" id="SSF54897">
    <property type="entry name" value="Protease propeptides/inhibitors"/>
    <property type="match status" value="1"/>
</dbReference>
<dbReference type="Pfam" id="PF09286">
    <property type="entry name" value="Pro-kuma_activ"/>
    <property type="match status" value="1"/>
</dbReference>
<keyword evidence="7 11" id="KW-0378">Hydrolase</keyword>
<dbReference type="InterPro" id="IPR050819">
    <property type="entry name" value="Tripeptidyl-peptidase_I"/>
</dbReference>
<feature type="binding site" evidence="11">
    <location>
        <position position="696"/>
    </location>
    <ligand>
        <name>Ca(2+)</name>
        <dbReference type="ChEBI" id="CHEBI:29108"/>
    </ligand>
</feature>
<dbReference type="InterPro" id="IPR015366">
    <property type="entry name" value="S53_propep"/>
</dbReference>
<keyword evidence="8 11" id="KW-0720">Serine protease</keyword>
<evidence type="ECO:0000259" key="14">
    <source>
        <dbReference type="PROSITE" id="PS51695"/>
    </source>
</evidence>
<feature type="active site" description="Charge relay system" evidence="11">
    <location>
        <position position="628"/>
    </location>
</feature>
<evidence type="ECO:0000256" key="7">
    <source>
        <dbReference type="ARBA" id="ARBA00022801"/>
    </source>
</evidence>
<dbReference type="GO" id="GO:0046872">
    <property type="term" value="F:metal ion binding"/>
    <property type="evidence" value="ECO:0007669"/>
    <property type="project" value="UniProtKB-UniRule"/>
</dbReference>
<dbReference type="GO" id="GO:0004252">
    <property type="term" value="F:serine-type endopeptidase activity"/>
    <property type="evidence" value="ECO:0007669"/>
    <property type="project" value="UniProtKB-UniRule"/>
</dbReference>
<feature type="region of interest" description="Disordered" evidence="12">
    <location>
        <begin position="180"/>
        <end position="272"/>
    </location>
</feature>
<feature type="domain" description="Peptidase S53" evidence="14">
    <location>
        <begin position="346"/>
        <end position="718"/>
    </location>
</feature>
<dbReference type="CDD" id="cd11377">
    <property type="entry name" value="Pro-peptidase_S53"/>
    <property type="match status" value="1"/>
</dbReference>
<dbReference type="EMBL" id="KZ819335">
    <property type="protein sequence ID" value="PWN18680.1"/>
    <property type="molecule type" value="Genomic_DNA"/>
</dbReference>
<dbReference type="PANTHER" id="PTHR14218:SF15">
    <property type="entry name" value="TRIPEPTIDYL-PEPTIDASE 1"/>
    <property type="match status" value="1"/>
</dbReference>
<evidence type="ECO:0000256" key="6">
    <source>
        <dbReference type="ARBA" id="ARBA00022723"/>
    </source>
</evidence>
<dbReference type="STRING" id="1684307.A0A316U0D5"/>
<feature type="compositionally biased region" description="Low complexity" evidence="12">
    <location>
        <begin position="195"/>
        <end position="272"/>
    </location>
</feature>
<comment type="cofactor">
    <cofactor evidence="11">
        <name>Ca(2+)</name>
        <dbReference type="ChEBI" id="CHEBI:29108"/>
    </cofactor>
    <text evidence="11">Binds 1 Ca(2+) ion per subunit.</text>
</comment>
<feature type="active site" description="Charge relay system" evidence="11">
    <location>
        <position position="426"/>
    </location>
</feature>
<evidence type="ECO:0000313" key="16">
    <source>
        <dbReference type="Proteomes" id="UP000245942"/>
    </source>
</evidence>
<dbReference type="InterPro" id="IPR030400">
    <property type="entry name" value="Sedolisin_dom"/>
</dbReference>
<dbReference type="Proteomes" id="UP000245942">
    <property type="component" value="Unassembled WGS sequence"/>
</dbReference>
<dbReference type="RefSeq" id="XP_025345840.1">
    <property type="nucleotide sequence ID" value="XM_025495129.1"/>
</dbReference>
<feature type="active site" description="Charge relay system" evidence="11">
    <location>
        <position position="422"/>
    </location>
</feature>
<feature type="binding site" evidence="11">
    <location>
        <position position="674"/>
    </location>
    <ligand>
        <name>Ca(2+)</name>
        <dbReference type="ChEBI" id="CHEBI:29108"/>
    </ligand>
</feature>
<dbReference type="GO" id="GO:0008240">
    <property type="term" value="F:tripeptidyl-peptidase activity"/>
    <property type="evidence" value="ECO:0007669"/>
    <property type="project" value="UniProtKB-EC"/>
</dbReference>
<dbReference type="EC" id="3.4.14.10" evidence="4"/>
<feature type="chain" id="PRO_5016356924" description="tripeptidyl-peptidase II" evidence="13">
    <location>
        <begin position="23"/>
        <end position="718"/>
    </location>
</feature>
<dbReference type="GeneID" id="37016863"/>
<reference evidence="15 16" key="1">
    <citation type="journal article" date="2018" name="Mol. Biol. Evol.">
        <title>Broad Genomic Sampling Reveals a Smut Pathogenic Ancestry of the Fungal Clade Ustilaginomycotina.</title>
        <authorList>
            <person name="Kijpornyongpan T."/>
            <person name="Mondo S.J."/>
            <person name="Barry K."/>
            <person name="Sandor L."/>
            <person name="Lee J."/>
            <person name="Lipzen A."/>
            <person name="Pangilinan J."/>
            <person name="LaButti K."/>
            <person name="Hainaut M."/>
            <person name="Henrissat B."/>
            <person name="Grigoriev I.V."/>
            <person name="Spatafora J.W."/>
            <person name="Aime M.C."/>
        </authorList>
    </citation>
    <scope>NUCLEOTIDE SEQUENCE [LARGE SCALE GENOMIC DNA]</scope>
    <source>
        <strain evidence="15 16">MCA 4718</strain>
    </source>
</reference>
<evidence type="ECO:0000256" key="8">
    <source>
        <dbReference type="ARBA" id="ARBA00022825"/>
    </source>
</evidence>
<keyword evidence="16" id="KW-1185">Reference proteome</keyword>
<dbReference type="CDD" id="cd04056">
    <property type="entry name" value="Peptidases_S53"/>
    <property type="match status" value="1"/>
</dbReference>
<dbReference type="SUPFAM" id="SSF52743">
    <property type="entry name" value="Subtilisin-like"/>
    <property type="match status" value="1"/>
</dbReference>
<keyword evidence="10" id="KW-0865">Zymogen</keyword>
<comment type="catalytic activity">
    <reaction evidence="1">
        <text>Release of an N-terminal tripeptide from a polypeptide.</text>
        <dbReference type="EC" id="3.4.14.10"/>
    </reaction>
</comment>